<evidence type="ECO:0000256" key="1">
    <source>
        <dbReference type="SAM" id="MobiDB-lite"/>
    </source>
</evidence>
<evidence type="ECO:0000313" key="3">
    <source>
        <dbReference type="EMBL" id="QIK78975.1"/>
    </source>
</evidence>
<evidence type="ECO:0000313" key="4">
    <source>
        <dbReference type="Proteomes" id="UP000503222"/>
    </source>
</evidence>
<dbReference type="SUPFAM" id="SSF158702">
    <property type="entry name" value="Sec63 N-terminal domain-like"/>
    <property type="match status" value="1"/>
</dbReference>
<dbReference type="Proteomes" id="UP000503222">
    <property type="component" value="Chromosome"/>
</dbReference>
<keyword evidence="2" id="KW-1133">Transmembrane helix</keyword>
<feature type="region of interest" description="Disordered" evidence="1">
    <location>
        <begin position="44"/>
        <end position="65"/>
    </location>
</feature>
<dbReference type="RefSeq" id="WP_166411366.1">
    <property type="nucleotide sequence ID" value="NZ_CP049869.1"/>
</dbReference>
<keyword evidence="2" id="KW-0812">Transmembrane</keyword>
<gene>
    <name evidence="3" type="ORF">G7077_08770</name>
</gene>
<evidence type="ECO:0000256" key="2">
    <source>
        <dbReference type="SAM" id="Phobius"/>
    </source>
</evidence>
<dbReference type="EMBL" id="CP049869">
    <property type="protein sequence ID" value="QIK78975.1"/>
    <property type="molecule type" value="Genomic_DNA"/>
</dbReference>
<keyword evidence="4" id="KW-1185">Reference proteome</keyword>
<feature type="transmembrane region" description="Helical" evidence="2">
    <location>
        <begin position="6"/>
        <end position="27"/>
    </location>
</feature>
<dbReference type="KEGG" id="spii:G7077_08770"/>
<organism evidence="3 4">
    <name type="scientific">Sphingomonas piscis</name>
    <dbReference type="NCBI Taxonomy" id="2714943"/>
    <lineage>
        <taxon>Bacteria</taxon>
        <taxon>Pseudomonadati</taxon>
        <taxon>Pseudomonadota</taxon>
        <taxon>Alphaproteobacteria</taxon>
        <taxon>Sphingomonadales</taxon>
        <taxon>Sphingomonadaceae</taxon>
        <taxon>Sphingomonas</taxon>
    </lineage>
</organism>
<dbReference type="AlphaFoldDB" id="A0A6G7YQF2"/>
<dbReference type="Gene3D" id="1.10.150.20">
    <property type="entry name" value="5' to 3' exonuclease, C-terminal subdomain"/>
    <property type="match status" value="1"/>
</dbReference>
<proteinExistence type="predicted"/>
<keyword evidence="2" id="KW-0472">Membrane</keyword>
<dbReference type="Pfam" id="PF14520">
    <property type="entry name" value="HHH_5"/>
    <property type="match status" value="1"/>
</dbReference>
<protein>
    <recommendedName>
        <fullName evidence="5">Helix-hairpin-helix domain-containing protein</fullName>
    </recommendedName>
</protein>
<name>A0A6G7YQF2_9SPHN</name>
<sequence length="149" mass="16320">MDLLNPDYLPFVIVAVLIGVILGFLLFRPRQKVRLSDETPLRPHVASRNVSPLAPPPAGTVSAATPADADDFQRMKGVGPKLAQLLHAHGLHSFADVAELDDAQLASLDEKLGTFRGRLQRDRVRDQARFLASGDVDGFREQFGNLRPS</sequence>
<reference evidence="3 4" key="1">
    <citation type="submission" date="2020-03" db="EMBL/GenBank/DDBJ databases">
        <title>Sphingomonas sp. nov., isolated from fish.</title>
        <authorList>
            <person name="Hyun D.-W."/>
            <person name="Bae J.-W."/>
        </authorList>
    </citation>
    <scope>NUCLEOTIDE SEQUENCE [LARGE SCALE GENOMIC DNA]</scope>
    <source>
        <strain evidence="3 4">HDW15B</strain>
    </source>
</reference>
<accession>A0A6G7YQF2</accession>
<evidence type="ECO:0008006" key="5">
    <source>
        <dbReference type="Google" id="ProtNLM"/>
    </source>
</evidence>